<dbReference type="GO" id="GO:0032870">
    <property type="term" value="P:cellular response to hormone stimulus"/>
    <property type="evidence" value="ECO:0007669"/>
    <property type="project" value="TreeGrafter"/>
</dbReference>
<dbReference type="SUPFAM" id="SSF47459">
    <property type="entry name" value="HLH, helix-loop-helix DNA-binding domain"/>
    <property type="match status" value="1"/>
</dbReference>
<comment type="caution">
    <text evidence="2">The sequence shown here is derived from an EMBL/GenBank/DDBJ whole genome shotgun (WGS) entry which is preliminary data.</text>
</comment>
<keyword evidence="3" id="KW-1185">Reference proteome</keyword>
<evidence type="ECO:0000313" key="2">
    <source>
        <dbReference type="EMBL" id="CAD1479672.1"/>
    </source>
</evidence>
<evidence type="ECO:0000259" key="1">
    <source>
        <dbReference type="PROSITE" id="PS50888"/>
    </source>
</evidence>
<dbReference type="PANTHER" id="PTHR10684">
    <property type="entry name" value="NUCLEAR RECEPTOR COACTIVATOR"/>
    <property type="match status" value="1"/>
</dbReference>
<sequence>NKCLNEKRRRNQENLFIDELAELVSATDMSSGKTDKCQILQRAVDQNQQSENGKIVHCQVTRRGEEELEKNLNSILRQIMSQIYLLIRLAR</sequence>
<dbReference type="GO" id="GO:0016922">
    <property type="term" value="F:nuclear receptor binding"/>
    <property type="evidence" value="ECO:0007669"/>
    <property type="project" value="TreeGrafter"/>
</dbReference>
<dbReference type="AlphaFoldDB" id="A0A6V7HGI9"/>
<dbReference type="PANTHER" id="PTHR10684:SF4">
    <property type="entry name" value="TAIMAN, ISOFORM G"/>
    <property type="match status" value="1"/>
</dbReference>
<dbReference type="EMBL" id="CAJDYZ010011576">
    <property type="protein sequence ID" value="CAD1479672.1"/>
    <property type="molecule type" value="Genomic_DNA"/>
</dbReference>
<dbReference type="InterPro" id="IPR056193">
    <property type="entry name" value="bHLH_NCOA1-3"/>
</dbReference>
<organism evidence="2 3">
    <name type="scientific">Heterotrigona itama</name>
    <dbReference type="NCBI Taxonomy" id="395501"/>
    <lineage>
        <taxon>Eukaryota</taxon>
        <taxon>Metazoa</taxon>
        <taxon>Ecdysozoa</taxon>
        <taxon>Arthropoda</taxon>
        <taxon>Hexapoda</taxon>
        <taxon>Insecta</taxon>
        <taxon>Pterygota</taxon>
        <taxon>Neoptera</taxon>
        <taxon>Endopterygota</taxon>
        <taxon>Hymenoptera</taxon>
        <taxon>Apocrita</taxon>
        <taxon>Aculeata</taxon>
        <taxon>Apoidea</taxon>
        <taxon>Anthophila</taxon>
        <taxon>Apidae</taxon>
        <taxon>Heterotrigona</taxon>
    </lineage>
</organism>
<proteinExistence type="predicted"/>
<dbReference type="GO" id="GO:0005634">
    <property type="term" value="C:nucleus"/>
    <property type="evidence" value="ECO:0007669"/>
    <property type="project" value="InterPro"/>
</dbReference>
<dbReference type="Pfam" id="PF23172">
    <property type="entry name" value="bHLH_NCOA"/>
    <property type="match status" value="1"/>
</dbReference>
<reference evidence="2" key="1">
    <citation type="submission" date="2020-07" db="EMBL/GenBank/DDBJ databases">
        <authorList>
            <person name="Nazaruddin N."/>
        </authorList>
    </citation>
    <scope>NUCLEOTIDE SEQUENCE</scope>
</reference>
<dbReference type="GO" id="GO:0003713">
    <property type="term" value="F:transcription coactivator activity"/>
    <property type="evidence" value="ECO:0007669"/>
    <property type="project" value="InterPro"/>
</dbReference>
<dbReference type="Gene3D" id="4.10.280.10">
    <property type="entry name" value="Helix-loop-helix DNA-binding domain"/>
    <property type="match status" value="1"/>
</dbReference>
<dbReference type="Proteomes" id="UP000752696">
    <property type="component" value="Unassembled WGS sequence"/>
</dbReference>
<dbReference type="InterPro" id="IPR017426">
    <property type="entry name" value="Nuclear_rcpt_coactivator"/>
</dbReference>
<dbReference type="OrthoDB" id="10035882at2759"/>
<accession>A0A6V7HGI9</accession>
<dbReference type="GO" id="GO:0045944">
    <property type="term" value="P:positive regulation of transcription by RNA polymerase II"/>
    <property type="evidence" value="ECO:0007669"/>
    <property type="project" value="TreeGrafter"/>
</dbReference>
<dbReference type="GO" id="GO:0046983">
    <property type="term" value="F:protein dimerization activity"/>
    <property type="evidence" value="ECO:0007669"/>
    <property type="project" value="InterPro"/>
</dbReference>
<dbReference type="InterPro" id="IPR036638">
    <property type="entry name" value="HLH_DNA-bd_sf"/>
</dbReference>
<dbReference type="PROSITE" id="PS50888">
    <property type="entry name" value="BHLH"/>
    <property type="match status" value="1"/>
</dbReference>
<gene>
    <name evidence="2" type="ORF">MHI_LOCUS874329</name>
</gene>
<feature type="domain" description="BHLH" evidence="1">
    <location>
        <begin position="1"/>
        <end position="50"/>
    </location>
</feature>
<dbReference type="InterPro" id="IPR011598">
    <property type="entry name" value="bHLH_dom"/>
</dbReference>
<feature type="non-terminal residue" evidence="2">
    <location>
        <position position="91"/>
    </location>
</feature>
<protein>
    <recommendedName>
        <fullName evidence="1">BHLH domain-containing protein</fullName>
    </recommendedName>
</protein>
<dbReference type="SMART" id="SM00353">
    <property type="entry name" value="HLH"/>
    <property type="match status" value="1"/>
</dbReference>
<evidence type="ECO:0000313" key="3">
    <source>
        <dbReference type="Proteomes" id="UP000752696"/>
    </source>
</evidence>
<name>A0A6V7HGI9_9HYME</name>